<dbReference type="KEGG" id="rde:RD1_1931"/>
<gene>
    <name evidence="1" type="ordered locus">RD1_1931</name>
</gene>
<proteinExistence type="predicted"/>
<dbReference type="STRING" id="375451.RD1_1931"/>
<evidence type="ECO:0000313" key="1">
    <source>
        <dbReference type="EMBL" id="ABG31540.1"/>
    </source>
</evidence>
<dbReference type="EMBL" id="CP000362">
    <property type="protein sequence ID" value="ABG31540.1"/>
    <property type="molecule type" value="Genomic_DNA"/>
</dbReference>
<dbReference type="HOGENOM" id="CLU_2809738_0_0_5"/>
<keyword evidence="2" id="KW-1185">Reference proteome</keyword>
<protein>
    <submittedName>
        <fullName evidence="1">Uncharacterized protein</fullName>
    </submittedName>
</protein>
<name>Q168Q3_ROSDO</name>
<organism evidence="1 2">
    <name type="scientific">Roseobacter denitrificans (strain ATCC 33942 / OCh 114)</name>
    <name type="common">Erythrobacter sp. (strain OCh 114)</name>
    <name type="synonym">Roseobacter denitrificans</name>
    <dbReference type="NCBI Taxonomy" id="375451"/>
    <lineage>
        <taxon>Bacteria</taxon>
        <taxon>Pseudomonadati</taxon>
        <taxon>Pseudomonadota</taxon>
        <taxon>Alphaproteobacteria</taxon>
        <taxon>Rhodobacterales</taxon>
        <taxon>Roseobacteraceae</taxon>
        <taxon>Roseobacter</taxon>
    </lineage>
</organism>
<dbReference type="AlphaFoldDB" id="Q168Q3"/>
<sequence length="67" mass="7132">MLCGGVFYAAKPQDHLTMPGLVPLRVPALGKVPEHGDGASVRDLLPVRPTLGSFVSCQILLDDHEPV</sequence>
<accession>Q168Q3</accession>
<dbReference type="Proteomes" id="UP000007029">
    <property type="component" value="Chromosome"/>
</dbReference>
<reference evidence="1 2" key="1">
    <citation type="journal article" date="2007" name="J. Bacteriol.">
        <title>The complete genome sequence of Roseobacter denitrificans reveals a mixotrophic rather than photosynthetic metabolism.</title>
        <authorList>
            <person name="Swingley W.D."/>
            <person name="Sadekar S."/>
            <person name="Mastrian S.D."/>
            <person name="Matthies H.J."/>
            <person name="Hao J."/>
            <person name="Ramos H."/>
            <person name="Acharya C.R."/>
            <person name="Conrad A.L."/>
            <person name="Taylor H.L."/>
            <person name="Dejesa L.C."/>
            <person name="Shah M.K."/>
            <person name="O'huallachain M.E."/>
            <person name="Lince M.T."/>
            <person name="Blankenship R.E."/>
            <person name="Beatty J.T."/>
            <person name="Touchman J.W."/>
        </authorList>
    </citation>
    <scope>NUCLEOTIDE SEQUENCE [LARGE SCALE GENOMIC DNA]</scope>
    <source>
        <strain evidence="2">ATCC 33942 / OCh 114</strain>
    </source>
</reference>
<evidence type="ECO:0000313" key="2">
    <source>
        <dbReference type="Proteomes" id="UP000007029"/>
    </source>
</evidence>